<accession>A0A183H0H5</accession>
<protein>
    <submittedName>
        <fullName evidence="3">Secreted protein</fullName>
    </submittedName>
</protein>
<sequence length="78" mass="8852">MWVYVFVCGCSREWCLERPGPLGQQCSPAFTSPFHNRRISSPTFQRIVFIAATVNEIVSSRIKKATTIKRGNYTGLEL</sequence>
<evidence type="ECO:0000313" key="2">
    <source>
        <dbReference type="Proteomes" id="UP000267606"/>
    </source>
</evidence>
<evidence type="ECO:0000313" key="1">
    <source>
        <dbReference type="EMBL" id="VDO27791.1"/>
    </source>
</evidence>
<organism evidence="3">
    <name type="scientific">Onchocerca flexuosa</name>
    <dbReference type="NCBI Taxonomy" id="387005"/>
    <lineage>
        <taxon>Eukaryota</taxon>
        <taxon>Metazoa</taxon>
        <taxon>Ecdysozoa</taxon>
        <taxon>Nematoda</taxon>
        <taxon>Chromadorea</taxon>
        <taxon>Rhabditida</taxon>
        <taxon>Spirurina</taxon>
        <taxon>Spiruromorpha</taxon>
        <taxon>Filarioidea</taxon>
        <taxon>Onchocercidae</taxon>
        <taxon>Onchocerca</taxon>
    </lineage>
</organism>
<gene>
    <name evidence="1" type="ORF">OFLC_LOCUS985</name>
</gene>
<dbReference type="WBParaSite" id="OFLC_0000098401-mRNA-1">
    <property type="protein sequence ID" value="OFLC_0000098401-mRNA-1"/>
    <property type="gene ID" value="OFLC_0000098401"/>
</dbReference>
<dbReference type="Proteomes" id="UP000267606">
    <property type="component" value="Unassembled WGS sequence"/>
</dbReference>
<dbReference type="EMBL" id="UZAJ01000408">
    <property type="protein sequence ID" value="VDO27791.1"/>
    <property type="molecule type" value="Genomic_DNA"/>
</dbReference>
<dbReference type="AlphaFoldDB" id="A0A183H0H5"/>
<keyword evidence="2" id="KW-1185">Reference proteome</keyword>
<proteinExistence type="predicted"/>
<evidence type="ECO:0000313" key="3">
    <source>
        <dbReference type="WBParaSite" id="OFLC_0000098401-mRNA-1"/>
    </source>
</evidence>
<name>A0A183H0H5_9BILA</name>
<reference evidence="1 2" key="2">
    <citation type="submission" date="2018-11" db="EMBL/GenBank/DDBJ databases">
        <authorList>
            <consortium name="Pathogen Informatics"/>
        </authorList>
    </citation>
    <scope>NUCLEOTIDE SEQUENCE [LARGE SCALE GENOMIC DNA]</scope>
</reference>
<reference evidence="3" key="1">
    <citation type="submission" date="2016-06" db="UniProtKB">
        <authorList>
            <consortium name="WormBaseParasite"/>
        </authorList>
    </citation>
    <scope>IDENTIFICATION</scope>
</reference>